<reference evidence="3 4" key="1">
    <citation type="submission" date="2015-04" db="EMBL/GenBank/DDBJ databases">
        <title>Lasius niger genome sequencing.</title>
        <authorList>
            <person name="Konorov E.A."/>
            <person name="Nikitin M.A."/>
            <person name="Kirill M.V."/>
            <person name="Chang P."/>
        </authorList>
    </citation>
    <scope>NUCLEOTIDE SEQUENCE [LARGE SCALE GENOMIC DNA]</scope>
    <source>
        <tissue evidence="3">Whole</tissue>
    </source>
</reference>
<dbReference type="GO" id="GO:0016301">
    <property type="term" value="F:kinase activity"/>
    <property type="evidence" value="ECO:0007669"/>
    <property type="project" value="UniProtKB-KW"/>
</dbReference>
<comment type="caution">
    <text evidence="3">The sequence shown here is derived from an EMBL/GenBank/DDBJ whole genome shotgun (WGS) entry which is preliminary data.</text>
</comment>
<name>A0A0J7KFD8_LASNI</name>
<feature type="compositionally biased region" description="Acidic residues" evidence="2">
    <location>
        <begin position="1"/>
        <end position="11"/>
    </location>
</feature>
<evidence type="ECO:0000256" key="1">
    <source>
        <dbReference type="SAM" id="Coils"/>
    </source>
</evidence>
<keyword evidence="3" id="KW-0808">Transferase</keyword>
<organism evidence="3 4">
    <name type="scientific">Lasius niger</name>
    <name type="common">Black garden ant</name>
    <dbReference type="NCBI Taxonomy" id="67767"/>
    <lineage>
        <taxon>Eukaryota</taxon>
        <taxon>Metazoa</taxon>
        <taxon>Ecdysozoa</taxon>
        <taxon>Arthropoda</taxon>
        <taxon>Hexapoda</taxon>
        <taxon>Insecta</taxon>
        <taxon>Pterygota</taxon>
        <taxon>Neoptera</taxon>
        <taxon>Endopterygota</taxon>
        <taxon>Hymenoptera</taxon>
        <taxon>Apocrita</taxon>
        <taxon>Aculeata</taxon>
        <taxon>Formicoidea</taxon>
        <taxon>Formicidae</taxon>
        <taxon>Formicinae</taxon>
        <taxon>Lasius</taxon>
        <taxon>Lasius</taxon>
    </lineage>
</organism>
<accession>A0A0J7KFD8</accession>
<gene>
    <name evidence="3" type="ORF">RF55_11524</name>
</gene>
<protein>
    <submittedName>
        <fullName evidence="3">Sensory histidine kinase</fullName>
    </submittedName>
</protein>
<evidence type="ECO:0000313" key="4">
    <source>
        <dbReference type="Proteomes" id="UP000036403"/>
    </source>
</evidence>
<dbReference type="AlphaFoldDB" id="A0A0J7KFD8"/>
<proteinExistence type="predicted"/>
<keyword evidence="3" id="KW-0418">Kinase</keyword>
<keyword evidence="1" id="KW-0175">Coiled coil</keyword>
<dbReference type="PaxDb" id="67767-A0A0J7KFD8"/>
<dbReference type="EMBL" id="LBMM01008399">
    <property type="protein sequence ID" value="KMQ88916.1"/>
    <property type="molecule type" value="Genomic_DNA"/>
</dbReference>
<feature type="region of interest" description="Disordered" evidence="2">
    <location>
        <begin position="1"/>
        <end position="27"/>
    </location>
</feature>
<dbReference type="Proteomes" id="UP000036403">
    <property type="component" value="Unassembled WGS sequence"/>
</dbReference>
<sequence length="179" mass="20464">MRCTDVEVEEGMEGRSGGASPHPRPLPPAAAMHIRGVRKKEMELKEAEATLRTIKAQVEDTKRCIEGLRLQKQQTDREERRAQINYKLEEGDRKLIRLFCKETYAEQKLGEIRSGLHESPDELFASDKFPLPEGTFSIGPDSIDFEELDLEVFRLQRSPPGCRCHQQTVRTTEELITKA</sequence>
<keyword evidence="4" id="KW-1185">Reference proteome</keyword>
<evidence type="ECO:0000256" key="2">
    <source>
        <dbReference type="SAM" id="MobiDB-lite"/>
    </source>
</evidence>
<evidence type="ECO:0000313" key="3">
    <source>
        <dbReference type="EMBL" id="KMQ88916.1"/>
    </source>
</evidence>
<feature type="coiled-coil region" evidence="1">
    <location>
        <begin position="37"/>
        <end position="64"/>
    </location>
</feature>